<dbReference type="GO" id="GO:0035371">
    <property type="term" value="C:microtubule plus-end"/>
    <property type="evidence" value="ECO:0007669"/>
    <property type="project" value="TreeGrafter"/>
</dbReference>
<keyword evidence="5 7" id="KW-0175">Coiled coil</keyword>
<evidence type="ECO:0000256" key="6">
    <source>
        <dbReference type="ARBA" id="ARBA00023212"/>
    </source>
</evidence>
<evidence type="ECO:0000256" key="4">
    <source>
        <dbReference type="ARBA" id="ARBA00022737"/>
    </source>
</evidence>
<reference evidence="11" key="1">
    <citation type="journal article" date="2006" name="Science">
        <title>Ancient noncoding elements conserved in the human genome.</title>
        <authorList>
            <person name="Venkatesh B."/>
            <person name="Kirkness E.F."/>
            <person name="Loh Y.H."/>
            <person name="Halpern A.L."/>
            <person name="Lee A.P."/>
            <person name="Johnson J."/>
            <person name="Dandona N."/>
            <person name="Viswanathan L.D."/>
            <person name="Tay A."/>
            <person name="Venter J.C."/>
            <person name="Strausberg R.L."/>
            <person name="Brenner S."/>
        </authorList>
    </citation>
    <scope>NUCLEOTIDE SEQUENCE [LARGE SCALE GENOMIC DNA]</scope>
</reference>
<dbReference type="PANTHER" id="PTHR18916">
    <property type="entry name" value="DYNACTIN 1-RELATED MICROTUBULE-BINDING"/>
    <property type="match status" value="1"/>
</dbReference>
<feature type="compositionally biased region" description="Polar residues" evidence="8">
    <location>
        <begin position="148"/>
        <end position="159"/>
    </location>
</feature>
<feature type="domain" description="CAP-Gly" evidence="9">
    <location>
        <begin position="206"/>
        <end position="248"/>
    </location>
</feature>
<protein>
    <submittedName>
        <fullName evidence="10">CAP-Gly domain containing linker protein 1</fullName>
    </submittedName>
</protein>
<dbReference type="Gene3D" id="2.30.30.190">
    <property type="entry name" value="CAP Gly-rich-like domain"/>
    <property type="match status" value="2"/>
</dbReference>
<dbReference type="InterPro" id="IPR000938">
    <property type="entry name" value="CAP-Gly_domain"/>
</dbReference>
<accession>A0A4W3HUR6</accession>
<feature type="region of interest" description="Disordered" evidence="8">
    <location>
        <begin position="820"/>
        <end position="842"/>
    </location>
</feature>
<dbReference type="SMART" id="SM01052">
    <property type="entry name" value="CAP_GLY"/>
    <property type="match status" value="2"/>
</dbReference>
<name>A0A4W3HUR6_CALMI</name>
<keyword evidence="4" id="KW-0677">Repeat</keyword>
<dbReference type="Proteomes" id="UP000314986">
    <property type="component" value="Unassembled WGS sequence"/>
</dbReference>
<evidence type="ECO:0000259" key="9">
    <source>
        <dbReference type="PROSITE" id="PS50245"/>
    </source>
</evidence>
<dbReference type="GO" id="GO:0005938">
    <property type="term" value="C:cell cortex"/>
    <property type="evidence" value="ECO:0007669"/>
    <property type="project" value="TreeGrafter"/>
</dbReference>
<evidence type="ECO:0000256" key="2">
    <source>
        <dbReference type="ARBA" id="ARBA00022490"/>
    </source>
</evidence>
<organism evidence="10 11">
    <name type="scientific">Callorhinchus milii</name>
    <name type="common">Ghost shark</name>
    <dbReference type="NCBI Taxonomy" id="7868"/>
    <lineage>
        <taxon>Eukaryota</taxon>
        <taxon>Metazoa</taxon>
        <taxon>Chordata</taxon>
        <taxon>Craniata</taxon>
        <taxon>Vertebrata</taxon>
        <taxon>Chondrichthyes</taxon>
        <taxon>Holocephali</taxon>
        <taxon>Chimaeriformes</taxon>
        <taxon>Callorhinchidae</taxon>
        <taxon>Callorhinchus</taxon>
    </lineage>
</organism>
<feature type="region of interest" description="Disordered" evidence="8">
    <location>
        <begin position="291"/>
        <end position="311"/>
    </location>
</feature>
<feature type="coiled-coil region" evidence="7">
    <location>
        <begin position="910"/>
        <end position="937"/>
    </location>
</feature>
<reference evidence="10" key="5">
    <citation type="submission" date="2025-09" db="UniProtKB">
        <authorList>
            <consortium name="Ensembl"/>
        </authorList>
    </citation>
    <scope>IDENTIFICATION</scope>
</reference>
<dbReference type="GO" id="GO:0031116">
    <property type="term" value="P:positive regulation of microtubule polymerization"/>
    <property type="evidence" value="ECO:0007669"/>
    <property type="project" value="TreeGrafter"/>
</dbReference>
<dbReference type="InterPro" id="IPR036859">
    <property type="entry name" value="CAP-Gly_dom_sf"/>
</dbReference>
<feature type="compositionally biased region" description="Polar residues" evidence="8">
    <location>
        <begin position="1"/>
        <end position="10"/>
    </location>
</feature>
<keyword evidence="11" id="KW-1185">Reference proteome</keyword>
<evidence type="ECO:0000256" key="1">
    <source>
        <dbReference type="ARBA" id="ARBA00004245"/>
    </source>
</evidence>
<keyword evidence="3" id="KW-0493">Microtubule</keyword>
<evidence type="ECO:0000256" key="5">
    <source>
        <dbReference type="ARBA" id="ARBA00023054"/>
    </source>
</evidence>
<evidence type="ECO:0000256" key="7">
    <source>
        <dbReference type="SAM" id="Coils"/>
    </source>
</evidence>
<dbReference type="PROSITE" id="PS00845">
    <property type="entry name" value="CAP_GLY_1"/>
    <property type="match status" value="2"/>
</dbReference>
<dbReference type="GO" id="GO:0031122">
    <property type="term" value="P:cytoplasmic microtubule organization"/>
    <property type="evidence" value="ECO:0007669"/>
    <property type="project" value="TreeGrafter"/>
</dbReference>
<proteinExistence type="predicted"/>
<evidence type="ECO:0000313" key="11">
    <source>
        <dbReference type="Proteomes" id="UP000314986"/>
    </source>
</evidence>
<feature type="region of interest" description="Disordered" evidence="8">
    <location>
        <begin position="1"/>
        <end position="33"/>
    </location>
</feature>
<dbReference type="Ensembl" id="ENSCMIT00000013120.1">
    <property type="protein sequence ID" value="ENSCMIP00000012829.1"/>
    <property type="gene ID" value="ENSCMIG00000006472.1"/>
</dbReference>
<dbReference type="AlphaFoldDB" id="A0A4W3HUR6"/>
<evidence type="ECO:0000256" key="8">
    <source>
        <dbReference type="SAM" id="MobiDB-lite"/>
    </source>
</evidence>
<comment type="subcellular location">
    <subcellularLocation>
        <location evidence="1">Cytoplasm</location>
        <location evidence="1">Cytoskeleton</location>
    </subcellularLocation>
</comment>
<dbReference type="Gene3D" id="1.10.287.1490">
    <property type="match status" value="1"/>
</dbReference>
<feature type="domain" description="CAP-Gly" evidence="9">
    <location>
        <begin position="60"/>
        <end position="102"/>
    </location>
</feature>
<feature type="region of interest" description="Disordered" evidence="8">
    <location>
        <begin position="105"/>
        <end position="159"/>
    </location>
</feature>
<keyword evidence="2" id="KW-0963">Cytoplasm</keyword>
<feature type="region of interest" description="Disordered" evidence="8">
    <location>
        <begin position="1101"/>
        <end position="1122"/>
    </location>
</feature>
<reference evidence="10" key="4">
    <citation type="submission" date="2025-08" db="UniProtKB">
        <authorList>
            <consortium name="Ensembl"/>
        </authorList>
    </citation>
    <scope>IDENTIFICATION</scope>
</reference>
<sequence>MFILSPSTAPTVAAAKSSPGEKSPPSSSTTEAQEEFVDDFRIGERIWVNGTKPGFIQFLGETQFAPGQWAGIVLDEPIGKNDGSVAGVRYFQCEALRGIFTRPSKLSRKQTADSEANGAQTPAGSTSRATSPTSASISTAASTATPQKAPQDTTTPSSMTNLLRTASESISNLSEAGSVKKGERELKIADRVLVGGTKAGVVRFLGETDFAKGEWCGVELDEPLGKNDGAVAGTRYFQCQAKYGLFAPVHKVTKIGFPSTTPAKAKTTVRKMVATPSNLKRSPSASSISSLSSVASSISGRPSRTGLLTETSSRYARKISGTTALQEALKEKQQHIEQLLAERDMERAELAKSTSHLGEMEHELTLLRTGHEQQVLEMDAKMDQLRALVVAADREKVELLNQLEEEKRKVEDLQFRVEEESITKGDLETQTRLEHARIKELEHSLLFEKTKAEKLQRELEDTRVATVSEKSRIMELERDLALRMKDVSELRQRLESTKGSGSTDDLALPSPLLEEVSSLRNQITAMNNEHLSQLNAWKYKLAASDSHHQQDLQQLRATNDTLSMDNKTLQAKLDQASVQTAEVVSQWKSKIEAAMASQQQAMEDLKSSSSKGAAEQSAELLEMKITFEKLKVERQAESENAKIEQERVRLVHAKEVEELKGQMLVITEDREKQLESLRSQLDSATDQHLVEMEEALSKLQDTELKVKDLQVSLSEGQERVGALEALEAQVATADQKVAEYELLQEAETRGKKEIERLGKQLEEAQSQIVTIKASQHDGESKVSDLAKQLEEREQSHAILEQALATVSQDKQTLEEQLQSMVSGSQTPSMERKMKSAEVKTTQLSEEKTKLENDISEMIKSSGDNSTQLTKMNKDLKEKEMYNELHAQLTQSTEEIGRLQECLEQSTRTAEQSQQEALQKHQDQLSTLQEKMIELVSSSPLFSSPASCCPGGRYGNCVPAFFFSRREEMKLAATHKSQQLSALHEENVKLSGELGRSKDEVTSHQKLEEERSALNNQLLEMKKRETLLKKGFDEEKNSLQKSIADTSALITERDNELERLRSEVSALRGENAMAKDLQSAVQTLQSDKAKLERKIQSLEKKINDDKRQLDNAPTSEEQESTEHQIDFLNSVIVDLQRKNEELKMKLEMMVEASLNGNTSHDMNTSDR</sequence>
<feature type="coiled-coil region" evidence="7">
    <location>
        <begin position="382"/>
        <end position="493"/>
    </location>
</feature>
<reference evidence="11" key="2">
    <citation type="journal article" date="2007" name="PLoS Biol.">
        <title>Survey sequencing and comparative analysis of the elephant shark (Callorhinchus milii) genome.</title>
        <authorList>
            <person name="Venkatesh B."/>
            <person name="Kirkness E.F."/>
            <person name="Loh Y.H."/>
            <person name="Halpern A.L."/>
            <person name="Lee A.P."/>
            <person name="Johnson J."/>
            <person name="Dandona N."/>
            <person name="Viswanathan L.D."/>
            <person name="Tay A."/>
            <person name="Venter J.C."/>
            <person name="Strausberg R.L."/>
            <person name="Brenner S."/>
        </authorList>
    </citation>
    <scope>NUCLEOTIDE SEQUENCE [LARGE SCALE GENOMIC DNA]</scope>
</reference>
<keyword evidence="6" id="KW-0206">Cytoskeleton</keyword>
<reference evidence="11" key="3">
    <citation type="journal article" date="2014" name="Nature">
        <title>Elephant shark genome provides unique insights into gnathostome evolution.</title>
        <authorList>
            <consortium name="International Elephant Shark Genome Sequencing Consortium"/>
            <person name="Venkatesh B."/>
            <person name="Lee A.P."/>
            <person name="Ravi V."/>
            <person name="Maurya A.K."/>
            <person name="Lian M.M."/>
            <person name="Swann J.B."/>
            <person name="Ohta Y."/>
            <person name="Flajnik M.F."/>
            <person name="Sutoh Y."/>
            <person name="Kasahara M."/>
            <person name="Hoon S."/>
            <person name="Gangu V."/>
            <person name="Roy S.W."/>
            <person name="Irimia M."/>
            <person name="Korzh V."/>
            <person name="Kondrychyn I."/>
            <person name="Lim Z.W."/>
            <person name="Tay B.H."/>
            <person name="Tohari S."/>
            <person name="Kong K.W."/>
            <person name="Ho S."/>
            <person name="Lorente-Galdos B."/>
            <person name="Quilez J."/>
            <person name="Marques-Bonet T."/>
            <person name="Raney B.J."/>
            <person name="Ingham P.W."/>
            <person name="Tay A."/>
            <person name="Hillier L.W."/>
            <person name="Minx P."/>
            <person name="Boehm T."/>
            <person name="Wilson R.K."/>
            <person name="Brenner S."/>
            <person name="Warren W.C."/>
        </authorList>
    </citation>
    <scope>NUCLEOTIDE SEQUENCE [LARGE SCALE GENOMIC DNA]</scope>
</reference>
<dbReference type="FunFam" id="2.30.30.190:FF:000001">
    <property type="entry name" value="Putative CAP-Gly domain-containing linker protein 1"/>
    <property type="match status" value="1"/>
</dbReference>
<dbReference type="GO" id="GO:0005634">
    <property type="term" value="C:nucleus"/>
    <property type="evidence" value="ECO:0007669"/>
    <property type="project" value="TreeGrafter"/>
</dbReference>
<dbReference type="SUPFAM" id="SSF74924">
    <property type="entry name" value="Cap-Gly domain"/>
    <property type="match status" value="2"/>
</dbReference>
<evidence type="ECO:0000256" key="3">
    <source>
        <dbReference type="ARBA" id="ARBA00022701"/>
    </source>
</evidence>
<evidence type="ECO:0000313" key="10">
    <source>
        <dbReference type="Ensembl" id="ENSCMIP00000012829.1"/>
    </source>
</evidence>
<dbReference type="PROSITE" id="PS50245">
    <property type="entry name" value="CAP_GLY_2"/>
    <property type="match status" value="2"/>
</dbReference>
<feature type="compositionally biased region" description="Low complexity" evidence="8">
    <location>
        <begin position="121"/>
        <end position="146"/>
    </location>
</feature>
<dbReference type="FunFam" id="2.30.30.190:FF:000002">
    <property type="entry name" value="CAP-Gly domain containing linker protein 1"/>
    <property type="match status" value="1"/>
</dbReference>
<feature type="compositionally biased region" description="Polar residues" evidence="8">
    <location>
        <begin position="300"/>
        <end position="311"/>
    </location>
</feature>
<dbReference type="GeneTree" id="ENSGT00940000155122"/>
<feature type="compositionally biased region" description="Low complexity" evidence="8">
    <location>
        <begin position="13"/>
        <end position="31"/>
    </location>
</feature>
<dbReference type="PANTHER" id="PTHR18916:SF44">
    <property type="entry name" value="CAP-GLY DOMAIN-CONTAINING LINKER PROTEIN 1"/>
    <property type="match status" value="1"/>
</dbReference>
<dbReference type="Pfam" id="PF01302">
    <property type="entry name" value="CAP_GLY"/>
    <property type="match status" value="2"/>
</dbReference>
<dbReference type="GO" id="GO:0051010">
    <property type="term" value="F:microtubule plus-end binding"/>
    <property type="evidence" value="ECO:0007669"/>
    <property type="project" value="TreeGrafter"/>
</dbReference>
<feature type="coiled-coil region" evidence="7">
    <location>
        <begin position="322"/>
        <end position="349"/>
    </location>
</feature>